<dbReference type="EMBL" id="ACYH01000027">
    <property type="protein sequence ID" value="EEV20643.1"/>
    <property type="molecule type" value="Genomic_DNA"/>
</dbReference>
<accession>C8PP71</accession>
<evidence type="ECO:0000313" key="2">
    <source>
        <dbReference type="EMBL" id="EEV20643.1"/>
    </source>
</evidence>
<dbReference type="Pfam" id="PF14238">
    <property type="entry name" value="DUF4340"/>
    <property type="match status" value="1"/>
</dbReference>
<dbReference type="OrthoDB" id="356713at2"/>
<gene>
    <name evidence="2" type="ORF">TREVI0001_1814</name>
</gene>
<dbReference type="STRING" id="596324.TREVI0001_1814"/>
<sequence length="299" mass="33625">MKKETKLLFIILCVLLCCYALSFLHRPSRTGVFSSSLMREQDIREVAEIRFSIPIKAEPVEMGEMTLIKDGSRFYLRTANGSYPVRQEIIDRFFSLLGAGRSFLPISARPQDYPDYLIDDGHASRIVLVRKDKTVLSELFFGITDAAGAGRYVRMGSSVRVFLIDNALESFLTVAAPFWLDLQIYASLFRGTGIQGLEYGKHIVIRTEANGDAFRALENFLEKFSCIDIYNALALQSPQTAQVRLTLGDGTELRFSFTSLQSGDYVFFDNRSSNAYLISGYTCAQLIRYIDALTVERAG</sequence>
<evidence type="ECO:0000313" key="3">
    <source>
        <dbReference type="Proteomes" id="UP000004509"/>
    </source>
</evidence>
<dbReference type="RefSeq" id="WP_006188348.1">
    <property type="nucleotide sequence ID" value="NZ_ACYH01000027.1"/>
</dbReference>
<feature type="domain" description="DUF4340" evidence="1">
    <location>
        <begin position="79"/>
        <end position="199"/>
    </location>
</feature>
<dbReference type="AlphaFoldDB" id="C8PP71"/>
<protein>
    <recommendedName>
        <fullName evidence="1">DUF4340 domain-containing protein</fullName>
    </recommendedName>
</protein>
<organism evidence="2 3">
    <name type="scientific">Treponema vincentii ATCC 35580</name>
    <dbReference type="NCBI Taxonomy" id="596324"/>
    <lineage>
        <taxon>Bacteria</taxon>
        <taxon>Pseudomonadati</taxon>
        <taxon>Spirochaetota</taxon>
        <taxon>Spirochaetia</taxon>
        <taxon>Spirochaetales</taxon>
        <taxon>Treponemataceae</taxon>
        <taxon>Treponema</taxon>
    </lineage>
</organism>
<dbReference type="eggNOG" id="ENOG5031CDY">
    <property type="taxonomic scope" value="Bacteria"/>
</dbReference>
<evidence type="ECO:0000259" key="1">
    <source>
        <dbReference type="Pfam" id="PF14238"/>
    </source>
</evidence>
<proteinExistence type="predicted"/>
<dbReference type="InterPro" id="IPR025641">
    <property type="entry name" value="DUF4340"/>
</dbReference>
<comment type="caution">
    <text evidence="2">The sequence shown here is derived from an EMBL/GenBank/DDBJ whole genome shotgun (WGS) entry which is preliminary data.</text>
</comment>
<dbReference type="Proteomes" id="UP000004509">
    <property type="component" value="Unassembled WGS sequence"/>
</dbReference>
<name>C8PP71_9SPIR</name>
<reference evidence="2 3" key="1">
    <citation type="submission" date="2009-07" db="EMBL/GenBank/DDBJ databases">
        <authorList>
            <person name="Madupu R."/>
            <person name="Sebastian Y."/>
            <person name="Durkin A.S."/>
            <person name="Torralba M."/>
            <person name="Methe B."/>
            <person name="Sutton G.G."/>
            <person name="Strausberg R.L."/>
            <person name="Nelson K.E."/>
        </authorList>
    </citation>
    <scope>NUCLEOTIDE SEQUENCE [LARGE SCALE GENOMIC DNA]</scope>
    <source>
        <strain evidence="2 3">ATCC 35580</strain>
    </source>
</reference>